<dbReference type="InterPro" id="IPR025877">
    <property type="entry name" value="MobA-like_NTP_Trfase"/>
</dbReference>
<dbReference type="Proteomes" id="UP000187185">
    <property type="component" value="Chromosome"/>
</dbReference>
<name>A0A1P8U6B9_9MICO</name>
<dbReference type="PANTHER" id="PTHR19136">
    <property type="entry name" value="MOLYBDENUM COFACTOR GUANYLYLTRANSFERASE"/>
    <property type="match status" value="1"/>
</dbReference>
<feature type="region of interest" description="Disordered" evidence="2">
    <location>
        <begin position="197"/>
        <end position="218"/>
    </location>
</feature>
<evidence type="ECO:0000256" key="2">
    <source>
        <dbReference type="SAM" id="MobiDB-lite"/>
    </source>
</evidence>
<proteinExistence type="predicted"/>
<dbReference type="RefSeq" id="WP_076689759.1">
    <property type="nucleotide sequence ID" value="NZ_CP018762.1"/>
</dbReference>
<dbReference type="GO" id="GO:0016779">
    <property type="term" value="F:nucleotidyltransferase activity"/>
    <property type="evidence" value="ECO:0007669"/>
    <property type="project" value="UniProtKB-ARBA"/>
</dbReference>
<dbReference type="SUPFAM" id="SSF53448">
    <property type="entry name" value="Nucleotide-diphospho-sugar transferases"/>
    <property type="match status" value="1"/>
</dbReference>
<dbReference type="Gene3D" id="3.90.550.10">
    <property type="entry name" value="Spore Coat Polysaccharide Biosynthesis Protein SpsA, Chain A"/>
    <property type="match status" value="1"/>
</dbReference>
<evidence type="ECO:0000256" key="1">
    <source>
        <dbReference type="ARBA" id="ARBA00022679"/>
    </source>
</evidence>
<dbReference type="KEGG" id="maur:BOH66_04730"/>
<dbReference type="OrthoDB" id="4408226at2"/>
<evidence type="ECO:0000313" key="5">
    <source>
        <dbReference type="Proteomes" id="UP000187185"/>
    </source>
</evidence>
<dbReference type="AlphaFoldDB" id="A0A1P8U6B9"/>
<gene>
    <name evidence="4" type="ORF">BOH66_04730</name>
</gene>
<dbReference type="PANTHER" id="PTHR19136:SF81">
    <property type="entry name" value="MOLYBDENUM COFACTOR GUANYLYLTRANSFERASE"/>
    <property type="match status" value="1"/>
</dbReference>
<sequence>MTERKGTGAILLAGGRATRLGGIDKPLLEIDGRSLLQRALDAVAGCEPVVVAGPARSDVAGAVTWVREDPPFTGPAAAIVAALAALPEQPARPDAPGPTWTLVLACDLADPAAAVAALTGARAAASADLDGWCLGDRDGRAQWLTALYRTAALRRAAAALPDAGTHASVRTLVGPLRLELIAAGPATDDIDTWDDAERAGARPRPIPTALLTPTKETP</sequence>
<keyword evidence="1" id="KW-0808">Transferase</keyword>
<dbReference type="InterPro" id="IPR029044">
    <property type="entry name" value="Nucleotide-diphossugar_trans"/>
</dbReference>
<accession>A0A1P8U6B9</accession>
<dbReference type="EMBL" id="CP018762">
    <property type="protein sequence ID" value="APZ33649.1"/>
    <property type="molecule type" value="Genomic_DNA"/>
</dbReference>
<evidence type="ECO:0000259" key="3">
    <source>
        <dbReference type="Pfam" id="PF12804"/>
    </source>
</evidence>
<protein>
    <recommendedName>
        <fullName evidence="3">MobA-like NTP transferase domain-containing protein</fullName>
    </recommendedName>
</protein>
<dbReference type="Pfam" id="PF12804">
    <property type="entry name" value="NTP_transf_3"/>
    <property type="match status" value="1"/>
</dbReference>
<keyword evidence="5" id="KW-1185">Reference proteome</keyword>
<feature type="domain" description="MobA-like NTP transferase" evidence="3">
    <location>
        <begin position="9"/>
        <end position="169"/>
    </location>
</feature>
<reference evidence="4 5" key="1">
    <citation type="submission" date="2016-12" db="EMBL/GenBank/DDBJ databases">
        <title>Complete genome sequence of Microbacterium aurum KACC 15219.</title>
        <authorList>
            <person name="Jung Y."/>
            <person name="Shin J.-H."/>
            <person name="Lee Y.-J."/>
            <person name="Yi H."/>
            <person name="Bahn Y.-S."/>
            <person name="Kim J.F."/>
            <person name="Lee D.-W."/>
        </authorList>
    </citation>
    <scope>NUCLEOTIDE SEQUENCE [LARGE SCALE GENOMIC DNA]</scope>
    <source>
        <strain evidence="4 5">KACC 15219</strain>
    </source>
</reference>
<organism evidence="4 5">
    <name type="scientific">Microbacterium aurum</name>
    <dbReference type="NCBI Taxonomy" id="36805"/>
    <lineage>
        <taxon>Bacteria</taxon>
        <taxon>Bacillati</taxon>
        <taxon>Actinomycetota</taxon>
        <taxon>Actinomycetes</taxon>
        <taxon>Micrococcales</taxon>
        <taxon>Microbacteriaceae</taxon>
        <taxon>Microbacterium</taxon>
    </lineage>
</organism>
<dbReference type="STRING" id="36805.BOH66_04730"/>
<evidence type="ECO:0000313" key="4">
    <source>
        <dbReference type="EMBL" id="APZ33649.1"/>
    </source>
</evidence>